<dbReference type="Pfam" id="PF24140">
    <property type="entry name" value="TPR_TNPO3_IPO13_3rd"/>
    <property type="match status" value="1"/>
</dbReference>
<dbReference type="Pfam" id="PF24139">
    <property type="entry name" value="TPR_TNPO3_IPO13_4th"/>
    <property type="match status" value="1"/>
</dbReference>
<proteinExistence type="predicted"/>
<dbReference type="Proteomes" id="UP000054107">
    <property type="component" value="Unassembled WGS sequence"/>
</dbReference>
<dbReference type="PROSITE" id="PS50166">
    <property type="entry name" value="IMPORTIN_B_NT"/>
    <property type="match status" value="1"/>
</dbReference>
<dbReference type="EMBL" id="LN732480">
    <property type="protein sequence ID" value="CEP15482.1"/>
    <property type="molecule type" value="Genomic_DNA"/>
</dbReference>
<reference evidence="2 3" key="1">
    <citation type="submission" date="2014-09" db="EMBL/GenBank/DDBJ databases">
        <authorList>
            <person name="Ellenberger Sabrina"/>
        </authorList>
    </citation>
    <scope>NUCLEOTIDE SEQUENCE [LARGE SCALE GENOMIC DNA]</scope>
    <source>
        <strain evidence="2 3">CBS 412.66</strain>
    </source>
</reference>
<evidence type="ECO:0000313" key="2">
    <source>
        <dbReference type="EMBL" id="CEP15482.1"/>
    </source>
</evidence>
<keyword evidence="3" id="KW-1185">Reference proteome</keyword>
<gene>
    <name evidence="2" type="primary">PARPA_09712.1 scaffold 38623</name>
</gene>
<dbReference type="Pfam" id="PF24138">
    <property type="entry name" value="TPR_TNPO3_IPO13_2nd"/>
    <property type="match status" value="1"/>
</dbReference>
<sequence>MSTEATASVLKALSTLYGTIDRQSNREASRWLEAFQKKPEAWAVADYLMKMPETESSVGTRLFAAQTFKQKITYDLRELRTEARIELRDSLLELLWQSSNGPKAVMIQLCLAITDLAIQLFQWKTVIPDLIDKFGKSDHGSVCLLEILKVLPEEMNGNTRLPLTESEYKLRGEELIDNNAKRVLDLLTMYMQSSGNNTELQERIFKCLSSWIRTGEIDIDLISTSPLLQLSFKSLESPELFDVAVDVVTEIIYETRDVNECRPIIEQIYPCFASLLQKLTVAIEEEDEDAVRGYGRIFVEAGEAYITLIGSHPEAFEILMDGLIKVSAYKELDIVPITFKFWYELTNLLETETFKASIPRFLRYYDALVDVMIGHLRYPADFDSLTAEENDNFRDFRHEMGDTLKDCCRILTPQRCLVKPMNLLALLLNDPLATWQQIEAPIFALRVMGSEVPKNENEVMPHIMEFLSKLPDHPKIRYAATLVISRYSFWTEAHPQFIEYQLNFISNGMQNTEVAAASALALKHLCKDCNKHLVNYLVQLQSFYVQVTKSLPFRDILEVTEAVSHVISVIPPAEIQKALQNFCLPVAQELHDIISRAKDKVTDEDCVKIGDILEQISVFFDVIRPDIPVGQPHPCITFITELWPVLDATLTNFGQVVTVSEPLCKCFNSFIVSYGPHFIPLLPQLIERIVNVFAITGLSGYLWVSLKLIRGYARDNEGPCFDFIRRLSQAMFIKMQRQPINDIPDVIEEYFRLITAFLENAPGPLLQDPLLETIFQAGVAGLSITEPHALGAILAFYRKLLELSDKSTSIAVLLKQFGGNLTAVLLNGSIDFYNQDFIPDVATFFKSVAEILPQESSDWMMTVINAVPEDFMPMETKTDFIANWTSAINGQHWIKVRRIFSDFVATYRRRNASKPVIPSLAKISDLTDARMPVPFEKSIPKACQDTNFQWLASDRTYWDGWASKSFFMKKNGRFTRKNVQIGQDESICVAVLLGPIPAVSTIRHMPHYAPADSITMLAKSESTGAVIPIVLQQHDKQSNAYFASVKFTQHGVWILDTSVEYRSYFWEQPGTHQYRPNRFISRNSLTVYKKLGEKSGTEDPSTACDFTEPFTLQNSVWIKKDYAQDLQHVKFEAANFIFNPSCQFDIDKTRFRSKLTIHMWGDHHLERNLQHLIGDRPATDMCNVEQRAYNVDSPIVHDMAEIHFGKIDTNIVDSHLHWKIDMQGISRRLPKADVVILGVGNLDLENMRQHPNDFAKVFMSFLNYVIQDVYPDQRIIVKSTQYFNGHSKGLNYGRSEAYANIIRSAIASLSEQDKQRVILWDTHQLGFKENQCEGSLTSHSQIVDIENAILSHLFM</sequence>
<dbReference type="InterPro" id="IPR057941">
    <property type="entry name" value="TPR_TNPO3_IPO13_2nd"/>
</dbReference>
<evidence type="ECO:0000313" key="3">
    <source>
        <dbReference type="Proteomes" id="UP000054107"/>
    </source>
</evidence>
<dbReference type="InterPro" id="IPR058537">
    <property type="entry name" value="TPR_TNPO3_IPO13_4th"/>
</dbReference>
<dbReference type="InterPro" id="IPR057942">
    <property type="entry name" value="TPR_TNPO3_IPO13_3rd"/>
</dbReference>
<accession>A0A0B7NJG7</accession>
<dbReference type="InterPro" id="IPR016024">
    <property type="entry name" value="ARM-type_fold"/>
</dbReference>
<dbReference type="InterPro" id="IPR001494">
    <property type="entry name" value="Importin-beta_N"/>
</dbReference>
<dbReference type="PANTHER" id="PTHR12363:SF53">
    <property type="entry name" value="MRNA TRANSPORT REGULATOR MTR10"/>
    <property type="match status" value="1"/>
</dbReference>
<dbReference type="InterPro" id="IPR011989">
    <property type="entry name" value="ARM-like"/>
</dbReference>
<dbReference type="InterPro" id="IPR013598">
    <property type="entry name" value="Exportin-1/Importin-b-like"/>
</dbReference>
<evidence type="ECO:0000259" key="1">
    <source>
        <dbReference type="PROSITE" id="PS50166"/>
    </source>
</evidence>
<dbReference type="GO" id="GO:0006606">
    <property type="term" value="P:protein import into nucleus"/>
    <property type="evidence" value="ECO:0007669"/>
    <property type="project" value="TreeGrafter"/>
</dbReference>
<name>A0A0B7NJG7_9FUNG</name>
<dbReference type="InterPro" id="IPR051345">
    <property type="entry name" value="Importin_beta-like_NTR"/>
</dbReference>
<dbReference type="Pfam" id="PF08389">
    <property type="entry name" value="Xpo1"/>
    <property type="match status" value="1"/>
</dbReference>
<dbReference type="STRING" id="35722.A0A0B7NJG7"/>
<dbReference type="GO" id="GO:0031267">
    <property type="term" value="F:small GTPase binding"/>
    <property type="evidence" value="ECO:0007669"/>
    <property type="project" value="InterPro"/>
</dbReference>
<protein>
    <recommendedName>
        <fullName evidence="1">Importin N-terminal domain-containing protein</fullName>
    </recommendedName>
</protein>
<dbReference type="GO" id="GO:0005737">
    <property type="term" value="C:cytoplasm"/>
    <property type="evidence" value="ECO:0007669"/>
    <property type="project" value="TreeGrafter"/>
</dbReference>
<dbReference type="Gene3D" id="1.25.10.10">
    <property type="entry name" value="Leucine-rich Repeat Variant"/>
    <property type="match status" value="1"/>
</dbReference>
<dbReference type="SUPFAM" id="SSF48371">
    <property type="entry name" value="ARM repeat"/>
    <property type="match status" value="1"/>
</dbReference>
<organism evidence="2 3">
    <name type="scientific">Parasitella parasitica</name>
    <dbReference type="NCBI Taxonomy" id="35722"/>
    <lineage>
        <taxon>Eukaryota</taxon>
        <taxon>Fungi</taxon>
        <taxon>Fungi incertae sedis</taxon>
        <taxon>Mucoromycota</taxon>
        <taxon>Mucoromycotina</taxon>
        <taxon>Mucoromycetes</taxon>
        <taxon>Mucorales</taxon>
        <taxon>Mucorineae</taxon>
        <taxon>Mucoraceae</taxon>
        <taxon>Parasitella</taxon>
    </lineage>
</organism>
<dbReference type="OrthoDB" id="435593at2759"/>
<dbReference type="Pfam" id="PF03810">
    <property type="entry name" value="IBN_N"/>
    <property type="match status" value="1"/>
</dbReference>
<dbReference type="PANTHER" id="PTHR12363">
    <property type="entry name" value="TRANSPORTIN 3 AND IMPORTIN 13"/>
    <property type="match status" value="1"/>
</dbReference>
<feature type="domain" description="Importin N-terminal" evidence="1">
    <location>
        <begin position="28"/>
        <end position="97"/>
    </location>
</feature>
<dbReference type="SMART" id="SM00913">
    <property type="entry name" value="IBN_N"/>
    <property type="match status" value="1"/>
</dbReference>